<protein>
    <submittedName>
        <fullName evidence="1">Uncharacterized protein</fullName>
    </submittedName>
</protein>
<dbReference type="InterPro" id="IPR017853">
    <property type="entry name" value="GH"/>
</dbReference>
<dbReference type="Proteomes" id="UP001501556">
    <property type="component" value="Unassembled WGS sequence"/>
</dbReference>
<gene>
    <name evidence="1" type="ORF">GCM10022407_40150</name>
</gene>
<keyword evidence="2" id="KW-1185">Reference proteome</keyword>
<reference evidence="2" key="1">
    <citation type="journal article" date="2019" name="Int. J. Syst. Evol. Microbiol.">
        <title>The Global Catalogue of Microorganisms (GCM) 10K type strain sequencing project: providing services to taxonomists for standard genome sequencing and annotation.</title>
        <authorList>
            <consortium name="The Broad Institute Genomics Platform"/>
            <consortium name="The Broad Institute Genome Sequencing Center for Infectious Disease"/>
            <person name="Wu L."/>
            <person name="Ma J."/>
        </authorList>
    </citation>
    <scope>NUCLEOTIDE SEQUENCE [LARGE SCALE GENOMIC DNA]</scope>
    <source>
        <strain evidence="2">JCM 17217</strain>
    </source>
</reference>
<sequence length="90" mass="10078">MPPAPEPKPNIDGFRYDYADAVPPTFWQQTTDTLRRVASHKLLLLTEGSRSANYPSGFDYNFGFSFYDARKTVDRSGTPATNLDALNTSE</sequence>
<dbReference type="Gene3D" id="3.20.20.80">
    <property type="entry name" value="Glycosidases"/>
    <property type="match status" value="1"/>
</dbReference>
<evidence type="ECO:0000313" key="1">
    <source>
        <dbReference type="EMBL" id="GAA3991715.1"/>
    </source>
</evidence>
<dbReference type="SUPFAM" id="SSF51445">
    <property type="entry name" value="(Trans)glycosidases"/>
    <property type="match status" value="1"/>
</dbReference>
<dbReference type="RefSeq" id="WP_345127321.1">
    <property type="nucleotide sequence ID" value="NZ_BAABDI010000045.1"/>
</dbReference>
<evidence type="ECO:0000313" key="2">
    <source>
        <dbReference type="Proteomes" id="UP001501556"/>
    </source>
</evidence>
<dbReference type="EMBL" id="BAABDI010000045">
    <property type="protein sequence ID" value="GAA3991715.1"/>
    <property type="molecule type" value="Genomic_DNA"/>
</dbReference>
<comment type="caution">
    <text evidence="1">The sequence shown here is derived from an EMBL/GenBank/DDBJ whole genome shotgun (WGS) entry which is preliminary data.</text>
</comment>
<name>A0ABP7R2L4_9BACT</name>
<proteinExistence type="predicted"/>
<organism evidence="1 2">
    <name type="scientific">Hymenobacter antarcticus</name>
    <dbReference type="NCBI Taxonomy" id="486270"/>
    <lineage>
        <taxon>Bacteria</taxon>
        <taxon>Pseudomonadati</taxon>
        <taxon>Bacteroidota</taxon>
        <taxon>Cytophagia</taxon>
        <taxon>Cytophagales</taxon>
        <taxon>Hymenobacteraceae</taxon>
        <taxon>Hymenobacter</taxon>
    </lineage>
</organism>
<accession>A0ABP7R2L4</accession>